<evidence type="ECO:0000256" key="1">
    <source>
        <dbReference type="ARBA" id="ARBA00023015"/>
    </source>
</evidence>
<keyword evidence="3" id="KW-0804">Transcription</keyword>
<dbReference type="GO" id="GO:0003700">
    <property type="term" value="F:DNA-binding transcription factor activity"/>
    <property type="evidence" value="ECO:0007669"/>
    <property type="project" value="TreeGrafter"/>
</dbReference>
<dbReference type="Proteomes" id="UP000614047">
    <property type="component" value="Unassembled WGS sequence"/>
</dbReference>
<dbReference type="SUPFAM" id="SSF48498">
    <property type="entry name" value="Tetracyclin repressor-like, C-terminal domain"/>
    <property type="match status" value="1"/>
</dbReference>
<reference evidence="7" key="1">
    <citation type="submission" date="2020-11" db="EMBL/GenBank/DDBJ databases">
        <title>Sequencing the genomes of 1000 actinobacteria strains.</title>
        <authorList>
            <person name="Klenk H.-P."/>
        </authorList>
    </citation>
    <scope>NUCLEOTIDE SEQUENCE</scope>
    <source>
        <strain evidence="7">DSM 43175</strain>
    </source>
</reference>
<dbReference type="InterPro" id="IPR050109">
    <property type="entry name" value="HTH-type_TetR-like_transc_reg"/>
</dbReference>
<keyword evidence="2 4" id="KW-0238">DNA-binding</keyword>
<accession>A0A931GG59</accession>
<protein>
    <submittedName>
        <fullName evidence="7">AcrR family transcriptional regulator</fullName>
    </submittedName>
</protein>
<dbReference type="PANTHER" id="PTHR30055">
    <property type="entry name" value="HTH-TYPE TRANSCRIPTIONAL REGULATOR RUTR"/>
    <property type="match status" value="1"/>
</dbReference>
<dbReference type="InterPro" id="IPR009057">
    <property type="entry name" value="Homeodomain-like_sf"/>
</dbReference>
<evidence type="ECO:0000256" key="3">
    <source>
        <dbReference type="ARBA" id="ARBA00023163"/>
    </source>
</evidence>
<name>A0A931GG59_9ACTN</name>
<dbReference type="Gene3D" id="1.10.357.10">
    <property type="entry name" value="Tetracycline Repressor, domain 2"/>
    <property type="match status" value="1"/>
</dbReference>
<dbReference type="EMBL" id="JADOUA010000001">
    <property type="protein sequence ID" value="MBG6086028.1"/>
    <property type="molecule type" value="Genomic_DNA"/>
</dbReference>
<organism evidence="7 8">
    <name type="scientific">Actinomadura viridis</name>
    <dbReference type="NCBI Taxonomy" id="58110"/>
    <lineage>
        <taxon>Bacteria</taxon>
        <taxon>Bacillati</taxon>
        <taxon>Actinomycetota</taxon>
        <taxon>Actinomycetes</taxon>
        <taxon>Streptosporangiales</taxon>
        <taxon>Thermomonosporaceae</taxon>
        <taxon>Actinomadura</taxon>
    </lineage>
</organism>
<dbReference type="AlphaFoldDB" id="A0A931GG59"/>
<comment type="caution">
    <text evidence="7">The sequence shown here is derived from an EMBL/GenBank/DDBJ whole genome shotgun (WGS) entry which is preliminary data.</text>
</comment>
<dbReference type="PRINTS" id="PR00455">
    <property type="entry name" value="HTHTETR"/>
</dbReference>
<evidence type="ECO:0000256" key="5">
    <source>
        <dbReference type="SAM" id="MobiDB-lite"/>
    </source>
</evidence>
<dbReference type="InterPro" id="IPR001647">
    <property type="entry name" value="HTH_TetR"/>
</dbReference>
<evidence type="ECO:0000256" key="4">
    <source>
        <dbReference type="PROSITE-ProRule" id="PRU00335"/>
    </source>
</evidence>
<gene>
    <name evidence="7" type="ORF">IW256_000141</name>
</gene>
<evidence type="ECO:0000313" key="7">
    <source>
        <dbReference type="EMBL" id="MBG6086028.1"/>
    </source>
</evidence>
<feature type="region of interest" description="Disordered" evidence="5">
    <location>
        <begin position="12"/>
        <end position="35"/>
    </location>
</feature>
<dbReference type="GO" id="GO:0000976">
    <property type="term" value="F:transcription cis-regulatory region binding"/>
    <property type="evidence" value="ECO:0007669"/>
    <property type="project" value="TreeGrafter"/>
</dbReference>
<proteinExistence type="predicted"/>
<evidence type="ECO:0000259" key="6">
    <source>
        <dbReference type="PROSITE" id="PS50977"/>
    </source>
</evidence>
<dbReference type="RefSeq" id="WP_197009085.1">
    <property type="nucleotide sequence ID" value="NZ_BAABES010000014.1"/>
</dbReference>
<feature type="DNA-binding region" description="H-T-H motif" evidence="4">
    <location>
        <begin position="57"/>
        <end position="76"/>
    </location>
</feature>
<keyword evidence="8" id="KW-1185">Reference proteome</keyword>
<dbReference type="PROSITE" id="PS50977">
    <property type="entry name" value="HTH_TETR_2"/>
    <property type="match status" value="1"/>
</dbReference>
<feature type="compositionally biased region" description="Basic and acidic residues" evidence="5">
    <location>
        <begin position="15"/>
        <end position="25"/>
    </location>
</feature>
<evidence type="ECO:0000256" key="2">
    <source>
        <dbReference type="ARBA" id="ARBA00023125"/>
    </source>
</evidence>
<dbReference type="Pfam" id="PF00440">
    <property type="entry name" value="TetR_N"/>
    <property type="match status" value="1"/>
</dbReference>
<feature type="domain" description="HTH tetR-type" evidence="6">
    <location>
        <begin position="34"/>
        <end position="94"/>
    </location>
</feature>
<dbReference type="Pfam" id="PF17939">
    <property type="entry name" value="TetR_C_30"/>
    <property type="match status" value="1"/>
</dbReference>
<dbReference type="PANTHER" id="PTHR30055:SF234">
    <property type="entry name" value="HTH-TYPE TRANSCRIPTIONAL REGULATOR BETI"/>
    <property type="match status" value="1"/>
</dbReference>
<dbReference type="InterPro" id="IPR041586">
    <property type="entry name" value="PsrA_TetR_C"/>
</dbReference>
<sequence length="233" mass="26080">MYADRQAILDGWTPECRDGPRDRMAAPDSQEQRGTTPAHILRTAERLFARKGLDEVSIRDITAAADISISSVYYHFGSKERLILAILERRIAELNDRRAALLAEIEDRTEPTVRDVISLLVIPTAEMAADRRGGGADYVRFLGAVTSHRKYAPLIRQVSPFADEERQMLRRVAPNLSDDEREFRFALIKTIVNQVLGESGTGLRIWMQGSGLDDRTLADQLIDFFTAAFTGSG</sequence>
<evidence type="ECO:0000313" key="8">
    <source>
        <dbReference type="Proteomes" id="UP000614047"/>
    </source>
</evidence>
<dbReference type="SUPFAM" id="SSF46689">
    <property type="entry name" value="Homeodomain-like"/>
    <property type="match status" value="1"/>
</dbReference>
<dbReference type="InterPro" id="IPR036271">
    <property type="entry name" value="Tet_transcr_reg_TetR-rel_C_sf"/>
</dbReference>
<keyword evidence="1" id="KW-0805">Transcription regulation</keyword>